<feature type="compositionally biased region" description="Polar residues" evidence="1">
    <location>
        <begin position="457"/>
        <end position="475"/>
    </location>
</feature>
<reference evidence="3" key="1">
    <citation type="journal article" date="2023" name="IMA Fungus">
        <title>Comparative genomic study of the Penicillium genus elucidates a diverse pangenome and 15 lateral gene transfer events.</title>
        <authorList>
            <person name="Petersen C."/>
            <person name="Sorensen T."/>
            <person name="Nielsen M.R."/>
            <person name="Sondergaard T.E."/>
            <person name="Sorensen J.L."/>
            <person name="Fitzpatrick D.A."/>
            <person name="Frisvad J.C."/>
            <person name="Nielsen K.L."/>
        </authorList>
    </citation>
    <scope>NUCLEOTIDE SEQUENCE</scope>
    <source>
        <strain evidence="3">IBT 17514</strain>
    </source>
</reference>
<dbReference type="PANTHER" id="PTHR39611:SF1">
    <property type="entry name" value="HYDROXYPROLINE-RICH GLYCOPROTEIN DZ-HRGP"/>
    <property type="match status" value="1"/>
</dbReference>
<feature type="compositionally biased region" description="Low complexity" evidence="1">
    <location>
        <begin position="576"/>
        <end position="597"/>
    </location>
</feature>
<feature type="compositionally biased region" description="Low complexity" evidence="1">
    <location>
        <begin position="546"/>
        <end position="563"/>
    </location>
</feature>
<name>A0AAD6HGB5_9EURO</name>
<evidence type="ECO:0000256" key="1">
    <source>
        <dbReference type="SAM" id="MobiDB-lite"/>
    </source>
</evidence>
<feature type="compositionally biased region" description="Basic and acidic residues" evidence="1">
    <location>
        <begin position="476"/>
        <end position="487"/>
    </location>
</feature>
<gene>
    <name evidence="3" type="ORF">N7493_007996</name>
</gene>
<feature type="compositionally biased region" description="Polar residues" evidence="1">
    <location>
        <begin position="154"/>
        <end position="166"/>
    </location>
</feature>
<evidence type="ECO:0000259" key="2">
    <source>
        <dbReference type="Pfam" id="PF24355"/>
    </source>
</evidence>
<feature type="compositionally biased region" description="Basic and acidic residues" evidence="1">
    <location>
        <begin position="526"/>
        <end position="540"/>
    </location>
</feature>
<evidence type="ECO:0000313" key="3">
    <source>
        <dbReference type="EMBL" id="KAJ5716085.1"/>
    </source>
</evidence>
<comment type="caution">
    <text evidence="3">The sequence shown here is derived from an EMBL/GenBank/DDBJ whole genome shotgun (WGS) entry which is preliminary data.</text>
</comment>
<feature type="compositionally biased region" description="Pro residues" evidence="1">
    <location>
        <begin position="57"/>
        <end position="70"/>
    </location>
</feature>
<feature type="region of interest" description="Disordered" evidence="1">
    <location>
        <begin position="448"/>
        <end position="680"/>
    </location>
</feature>
<feature type="region of interest" description="Disordered" evidence="1">
    <location>
        <begin position="1"/>
        <end position="92"/>
    </location>
</feature>
<sequence length="680" mass="75805">MAYDGYQPHPNTGYQMGNMNNMNPESNDPPQAAPGGYPSVPPYPSYHESDHINMPQPQMPPTASPAPPPTGYEQGYEQYHEQPYPQGANTGQINEAVSSAVYNNANANSYLSPEVLSQITSTVIQQLKASRLNDIQGSSNQIPQQHYPPPPTSRPHSQTPQSSWSVPPTDLPQRPQTGSPPGAAYPDGRGSIPHANTLPNGFEINPPYSEHLGYSAKPRSSSKSSMDKVSRRTASMSSQGSVKIESRPKPPDRDTTVMEMTTLEKIWGKLFEDDKPTKRLGQFLRGIAMHLIEDYPPGNTLVITPPKLQKFYADTDLDWDPYPWQDIFDDRTSSISRLFREVRAEHHLVQSDDLKERPDTPGLTPKGFETWATLMIQSHPDREYERFQKAVLNMPISNPDDKKERFPKEIPRRLFPEFADIKLREKTEEYLMKHCGVDLPYITEEERARAVRPKKSSPVSANPASTSGNLHTRTGSTERSRSYERGRPPTSANSSSAIIDDEDELIPSAPIERERKPYSANPGGGKKYDESSGSRSHRESFNTARPSDIPIAAPSSSHRASASTKTGSPLRDSLYGRSGSGAPSRRYSRGSRSSSRGMSHEYRHSEGDLLGRDHTPRYGSASANDLYMESPTSIVPPESDEPRRYHGSHRNSRQAPDEEYYRGMLGGQGGGPTHEYKYYH</sequence>
<dbReference type="PANTHER" id="PTHR39611">
    <property type="entry name" value="HYDROXYPROLINE-RICH GLYCOPROTEIN DZ-HRGP-RELATED"/>
    <property type="match status" value="1"/>
</dbReference>
<dbReference type="AlphaFoldDB" id="A0AAD6HGB5"/>
<reference evidence="3" key="2">
    <citation type="submission" date="2023-01" db="EMBL/GenBank/DDBJ databases">
        <authorList>
            <person name="Petersen C."/>
        </authorList>
    </citation>
    <scope>NUCLEOTIDE SEQUENCE</scope>
    <source>
        <strain evidence="3">IBT 17514</strain>
    </source>
</reference>
<protein>
    <recommendedName>
        <fullName evidence="2">DUF7514 domain-containing protein</fullName>
    </recommendedName>
</protein>
<feature type="region of interest" description="Disordered" evidence="1">
    <location>
        <begin position="138"/>
        <end position="256"/>
    </location>
</feature>
<keyword evidence="4" id="KW-1185">Reference proteome</keyword>
<dbReference type="Pfam" id="PF24355">
    <property type="entry name" value="DUF7514"/>
    <property type="match status" value="1"/>
</dbReference>
<feature type="compositionally biased region" description="Low complexity" evidence="1">
    <location>
        <begin position="215"/>
        <end position="224"/>
    </location>
</feature>
<accession>A0AAD6HGB5</accession>
<feature type="compositionally biased region" description="Basic and acidic residues" evidence="1">
    <location>
        <begin position="244"/>
        <end position="256"/>
    </location>
</feature>
<evidence type="ECO:0000313" key="4">
    <source>
        <dbReference type="Proteomes" id="UP001215712"/>
    </source>
</evidence>
<feature type="compositionally biased region" description="Basic and acidic residues" evidence="1">
    <location>
        <begin position="598"/>
        <end position="616"/>
    </location>
</feature>
<dbReference type="Proteomes" id="UP001215712">
    <property type="component" value="Unassembled WGS sequence"/>
</dbReference>
<feature type="compositionally biased region" description="Polar residues" evidence="1">
    <location>
        <begin position="9"/>
        <end position="29"/>
    </location>
</feature>
<dbReference type="EMBL" id="JAQJAN010000012">
    <property type="protein sequence ID" value="KAJ5716085.1"/>
    <property type="molecule type" value="Genomic_DNA"/>
</dbReference>
<feature type="domain" description="DUF7514" evidence="2">
    <location>
        <begin position="269"/>
        <end position="429"/>
    </location>
</feature>
<organism evidence="3 4">
    <name type="scientific">Penicillium malachiteum</name>
    <dbReference type="NCBI Taxonomy" id="1324776"/>
    <lineage>
        <taxon>Eukaryota</taxon>
        <taxon>Fungi</taxon>
        <taxon>Dikarya</taxon>
        <taxon>Ascomycota</taxon>
        <taxon>Pezizomycotina</taxon>
        <taxon>Eurotiomycetes</taxon>
        <taxon>Eurotiomycetidae</taxon>
        <taxon>Eurotiales</taxon>
        <taxon>Aspergillaceae</taxon>
        <taxon>Penicillium</taxon>
    </lineage>
</organism>
<proteinExistence type="predicted"/>
<dbReference type="InterPro" id="IPR055936">
    <property type="entry name" value="DUF7514"/>
</dbReference>